<organism evidence="5 6">
    <name type="scientific">Phanerochaete carnosa (strain HHB-10118-sp)</name>
    <name type="common">White-rot fungus</name>
    <name type="synonym">Peniophora carnosa</name>
    <dbReference type="NCBI Taxonomy" id="650164"/>
    <lineage>
        <taxon>Eukaryota</taxon>
        <taxon>Fungi</taxon>
        <taxon>Dikarya</taxon>
        <taxon>Basidiomycota</taxon>
        <taxon>Agaricomycotina</taxon>
        <taxon>Agaricomycetes</taxon>
        <taxon>Polyporales</taxon>
        <taxon>Phanerochaetaceae</taxon>
        <taxon>Phanerochaete</taxon>
    </lineage>
</organism>
<evidence type="ECO:0000256" key="3">
    <source>
        <dbReference type="PROSITE-ProRule" id="PRU00221"/>
    </source>
</evidence>
<keyword evidence="6" id="KW-1185">Reference proteome</keyword>
<keyword evidence="2" id="KW-0677">Repeat</keyword>
<feature type="region of interest" description="Disordered" evidence="4">
    <location>
        <begin position="20"/>
        <end position="44"/>
    </location>
</feature>
<dbReference type="InterPro" id="IPR036322">
    <property type="entry name" value="WD40_repeat_dom_sf"/>
</dbReference>
<proteinExistence type="predicted"/>
<dbReference type="OrthoDB" id="128867at2759"/>
<dbReference type="Proteomes" id="UP000008370">
    <property type="component" value="Unassembled WGS sequence"/>
</dbReference>
<dbReference type="HOGENOM" id="CLU_049928_0_0_1"/>
<evidence type="ECO:0008006" key="7">
    <source>
        <dbReference type="Google" id="ProtNLM"/>
    </source>
</evidence>
<evidence type="ECO:0000256" key="4">
    <source>
        <dbReference type="SAM" id="MobiDB-lite"/>
    </source>
</evidence>
<dbReference type="AlphaFoldDB" id="K5WMQ7"/>
<dbReference type="InParanoid" id="K5WMQ7"/>
<keyword evidence="1 3" id="KW-0853">WD repeat</keyword>
<dbReference type="EMBL" id="JH930476">
    <property type="protein sequence ID" value="EKM51602.1"/>
    <property type="molecule type" value="Genomic_DNA"/>
</dbReference>
<dbReference type="STRING" id="650164.K5WMQ7"/>
<evidence type="ECO:0000256" key="1">
    <source>
        <dbReference type="ARBA" id="ARBA00022574"/>
    </source>
</evidence>
<dbReference type="PROSITE" id="PS50082">
    <property type="entry name" value="WD_REPEATS_2"/>
    <property type="match status" value="1"/>
</dbReference>
<dbReference type="InterPro" id="IPR052254">
    <property type="entry name" value="CUL4-DDB1_E3_ligase_receptor"/>
</dbReference>
<dbReference type="InterPro" id="IPR001680">
    <property type="entry name" value="WD40_rpt"/>
</dbReference>
<reference evidence="5 6" key="1">
    <citation type="journal article" date="2012" name="BMC Genomics">
        <title>Comparative genomics of the white-rot fungi, Phanerochaete carnosa and P. chrysosporium, to elucidate the genetic basis of the distinct wood types they colonize.</title>
        <authorList>
            <person name="Suzuki H."/>
            <person name="MacDonald J."/>
            <person name="Syed K."/>
            <person name="Salamov A."/>
            <person name="Hori C."/>
            <person name="Aerts A."/>
            <person name="Henrissat B."/>
            <person name="Wiebenga A."/>
            <person name="vanKuyk P.A."/>
            <person name="Barry K."/>
            <person name="Lindquist E."/>
            <person name="LaButti K."/>
            <person name="Lapidus A."/>
            <person name="Lucas S."/>
            <person name="Coutinho P."/>
            <person name="Gong Y."/>
            <person name="Samejima M."/>
            <person name="Mahadevan R."/>
            <person name="Abou-Zaid M."/>
            <person name="de Vries R.P."/>
            <person name="Igarashi K."/>
            <person name="Yadav J.S."/>
            <person name="Grigoriev I.V."/>
            <person name="Master E.R."/>
        </authorList>
    </citation>
    <scope>NUCLEOTIDE SEQUENCE [LARGE SCALE GENOMIC DNA]</scope>
    <source>
        <strain evidence="5 6">HHB-10118-sp</strain>
    </source>
</reference>
<dbReference type="PANTHER" id="PTHR44472:SF1">
    <property type="entry name" value="DDB1 AND CUL4 ASSOCIATED FACTOR 4"/>
    <property type="match status" value="1"/>
</dbReference>
<gene>
    <name evidence="5" type="ORF">PHACADRAFT_212242</name>
</gene>
<dbReference type="Gene3D" id="2.130.10.10">
    <property type="entry name" value="YVTN repeat-like/Quinoprotein amine dehydrogenase"/>
    <property type="match status" value="1"/>
</dbReference>
<dbReference type="KEGG" id="pco:PHACADRAFT_212242"/>
<sequence>MPRDLPGFYWDEERKRYFPLSSRPAAHTQAGPSNPVPHGSSRTASALAAVAAQTLWNAKPDAPSPPPRKRRRVDVLLPDGSVSRGLMGEGLRLSTSHAQIRAYANLGAMSEGKPFWHGDCIFSSMDVAVEADGSLVASTGDKGGWLQTYTTDKPGYPYGGSRELYLGSEVTAVCRSETHRLAVSFGPSSKIAVENIVEDAEIWNIISIGDHRCHDVQTAHLFGKSLVLGSARRGILLSDIQAGWSFDVLQTGSDVLSVYQSEHVIYTGARNGSIQCFDKRLNSRQKGQELFNGKFRDDNRSVTHLSVVYGTQLLASTIKGDLELLDLRFARHSTPLVEYYGHTNSYHPRLGIATSPCASYVFAAGQDNRIRAWSLQSGEPVTPPAHPPAPSDLEHSQLLRHTFGDLVTAICVTEGGGGGGAGGNGLSLWAASGRQIYRYWLGQRLGEGVKGY</sequence>
<accession>K5WMQ7</accession>
<dbReference type="GeneID" id="18913214"/>
<evidence type="ECO:0000313" key="6">
    <source>
        <dbReference type="Proteomes" id="UP000008370"/>
    </source>
</evidence>
<feature type="repeat" description="WD" evidence="3">
    <location>
        <begin position="352"/>
        <end position="383"/>
    </location>
</feature>
<evidence type="ECO:0000313" key="5">
    <source>
        <dbReference type="EMBL" id="EKM51602.1"/>
    </source>
</evidence>
<dbReference type="RefSeq" id="XP_007399412.1">
    <property type="nucleotide sequence ID" value="XM_007399350.1"/>
</dbReference>
<dbReference type="SUPFAM" id="SSF50978">
    <property type="entry name" value="WD40 repeat-like"/>
    <property type="match status" value="1"/>
</dbReference>
<dbReference type="InterPro" id="IPR015943">
    <property type="entry name" value="WD40/YVTN_repeat-like_dom_sf"/>
</dbReference>
<name>K5WMQ7_PHACS</name>
<protein>
    <recommendedName>
        <fullName evidence="7">WD40 repeat-like protein</fullName>
    </recommendedName>
</protein>
<dbReference type="PANTHER" id="PTHR44472">
    <property type="entry name" value="DDB1- AND CUL4-ASSOCIATED FACTOR 4-RELATED"/>
    <property type="match status" value="1"/>
</dbReference>
<evidence type="ECO:0000256" key="2">
    <source>
        <dbReference type="ARBA" id="ARBA00022737"/>
    </source>
</evidence>